<organism evidence="3">
    <name type="scientific">Medioppia subpectinata</name>
    <dbReference type="NCBI Taxonomy" id="1979941"/>
    <lineage>
        <taxon>Eukaryota</taxon>
        <taxon>Metazoa</taxon>
        <taxon>Ecdysozoa</taxon>
        <taxon>Arthropoda</taxon>
        <taxon>Chelicerata</taxon>
        <taxon>Arachnida</taxon>
        <taxon>Acari</taxon>
        <taxon>Acariformes</taxon>
        <taxon>Sarcoptiformes</taxon>
        <taxon>Oribatida</taxon>
        <taxon>Brachypylina</taxon>
        <taxon>Oppioidea</taxon>
        <taxon>Oppiidae</taxon>
        <taxon>Medioppia</taxon>
    </lineage>
</organism>
<evidence type="ECO:0000313" key="3">
    <source>
        <dbReference type="EMBL" id="CAD7622250.1"/>
    </source>
</evidence>
<proteinExistence type="predicted"/>
<name>A0A7R9KIA0_9ACAR</name>
<sequence length="136" mass="16272">MSLLFDPTYPLHVQYVVSQSVWDLFEIHFWQILCNKWGKNRAFLTLQYRYEKKRNEVRAVLLLAVVFLLAYLIQRYMNWRRRPTQQPIGEAVEEHNGVRQRPDNQQPNGNRESAGSDHQSTQNREKRVDSNQKTQN</sequence>
<protein>
    <submittedName>
        <fullName evidence="3">Uncharacterized protein</fullName>
    </submittedName>
</protein>
<feature type="compositionally biased region" description="Basic and acidic residues" evidence="1">
    <location>
        <begin position="92"/>
        <end position="102"/>
    </location>
</feature>
<feature type="compositionally biased region" description="Polar residues" evidence="1">
    <location>
        <begin position="103"/>
        <end position="122"/>
    </location>
</feature>
<dbReference type="EMBL" id="OC855568">
    <property type="protein sequence ID" value="CAD7622250.1"/>
    <property type="molecule type" value="Genomic_DNA"/>
</dbReference>
<keyword evidence="4" id="KW-1185">Reference proteome</keyword>
<keyword evidence="2" id="KW-1133">Transmembrane helix</keyword>
<evidence type="ECO:0000313" key="4">
    <source>
        <dbReference type="Proteomes" id="UP000759131"/>
    </source>
</evidence>
<dbReference type="Proteomes" id="UP000759131">
    <property type="component" value="Unassembled WGS sequence"/>
</dbReference>
<reference evidence="3" key="1">
    <citation type="submission" date="2020-11" db="EMBL/GenBank/DDBJ databases">
        <authorList>
            <person name="Tran Van P."/>
        </authorList>
    </citation>
    <scope>NUCLEOTIDE SEQUENCE</scope>
</reference>
<keyword evidence="2" id="KW-0812">Transmembrane</keyword>
<evidence type="ECO:0000256" key="2">
    <source>
        <dbReference type="SAM" id="Phobius"/>
    </source>
</evidence>
<keyword evidence="2" id="KW-0472">Membrane</keyword>
<feature type="region of interest" description="Disordered" evidence="1">
    <location>
        <begin position="87"/>
        <end position="136"/>
    </location>
</feature>
<feature type="transmembrane region" description="Helical" evidence="2">
    <location>
        <begin position="57"/>
        <end position="73"/>
    </location>
</feature>
<evidence type="ECO:0000256" key="1">
    <source>
        <dbReference type="SAM" id="MobiDB-lite"/>
    </source>
</evidence>
<accession>A0A7R9KIA0</accession>
<dbReference type="OrthoDB" id="10500878at2759"/>
<dbReference type="EMBL" id="CAJPIZ010000993">
    <property type="protein sequence ID" value="CAG2102680.1"/>
    <property type="molecule type" value="Genomic_DNA"/>
</dbReference>
<dbReference type="AlphaFoldDB" id="A0A7R9KIA0"/>
<gene>
    <name evidence="3" type="ORF">OSB1V03_LOCUS2715</name>
</gene>